<evidence type="ECO:0000259" key="1">
    <source>
        <dbReference type="Pfam" id="PF06283"/>
    </source>
</evidence>
<dbReference type="PANTHER" id="PTHR40469">
    <property type="entry name" value="SECRETED GLYCOSYL HYDROLASE"/>
    <property type="match status" value="1"/>
</dbReference>
<gene>
    <name evidence="2" type="ORF">VRU48_11620</name>
</gene>
<dbReference type="SUPFAM" id="SSF52317">
    <property type="entry name" value="Class I glutamine amidotransferase-like"/>
    <property type="match status" value="1"/>
</dbReference>
<keyword evidence="3" id="KW-1185">Reference proteome</keyword>
<feature type="domain" description="ThuA-like" evidence="1">
    <location>
        <begin position="32"/>
        <end position="242"/>
    </location>
</feature>
<dbReference type="Gene3D" id="3.40.50.880">
    <property type="match status" value="1"/>
</dbReference>
<dbReference type="RefSeq" id="WP_330108078.1">
    <property type="nucleotide sequence ID" value="NZ_JAZDQT010000002.1"/>
</dbReference>
<proteinExistence type="predicted"/>
<dbReference type="PANTHER" id="PTHR40469:SF2">
    <property type="entry name" value="GALACTOSE-BINDING DOMAIN-LIKE SUPERFAMILY PROTEIN"/>
    <property type="match status" value="1"/>
</dbReference>
<evidence type="ECO:0000313" key="2">
    <source>
        <dbReference type="EMBL" id="MEE1945758.1"/>
    </source>
</evidence>
<protein>
    <submittedName>
        <fullName evidence="2">ThuA domain-containing protein</fullName>
    </submittedName>
</protein>
<comment type="caution">
    <text evidence="2">The sequence shown here is derived from an EMBL/GenBank/DDBJ whole genome shotgun (WGS) entry which is preliminary data.</text>
</comment>
<dbReference type="EMBL" id="JAZDQT010000002">
    <property type="protein sequence ID" value="MEE1945758.1"/>
    <property type="molecule type" value="Genomic_DNA"/>
</dbReference>
<sequence length="244" mass="27797">MKTPFILSLLFLGIMLSFGFMPKPENAKKPAVLVFSLTKGYRHASIADGIVAIKKLGEENNFDVDTTENVKAFNLKNLRRYKTLVFLSPTGTNVFNDEQKQALKQYINKGGGFVGIHAATDFSFEWPWYGQLVGGFFDSHPKVQQAKLLLVDPQNKVVEGLPEVWTHTDEWYNFKSFNNSVKVIVKVDETSYEGGTMKNDHPITWYHRFDGGRVFYTALGHTKESYKDPLFLKQVLAGIEWTMK</sequence>
<name>A0ABU7I8I9_9SPHI</name>
<accession>A0ABU7I8I9</accession>
<dbReference type="Proteomes" id="UP001336835">
    <property type="component" value="Unassembled WGS sequence"/>
</dbReference>
<evidence type="ECO:0000313" key="3">
    <source>
        <dbReference type="Proteomes" id="UP001336835"/>
    </source>
</evidence>
<dbReference type="InterPro" id="IPR029010">
    <property type="entry name" value="ThuA-like"/>
</dbReference>
<reference evidence="2 3" key="1">
    <citation type="submission" date="2024-01" db="EMBL/GenBank/DDBJ databases">
        <title>Pedobacter sp. nov., isolated from fresh soil.</title>
        <authorList>
            <person name="Le N.T.T."/>
        </authorList>
    </citation>
    <scope>NUCLEOTIDE SEQUENCE [LARGE SCALE GENOMIC DNA]</scope>
    <source>
        <strain evidence="2 3">KR3-3</strain>
    </source>
</reference>
<dbReference type="Pfam" id="PF06283">
    <property type="entry name" value="ThuA"/>
    <property type="match status" value="1"/>
</dbReference>
<dbReference type="InterPro" id="IPR029062">
    <property type="entry name" value="Class_I_gatase-like"/>
</dbReference>
<organism evidence="2 3">
    <name type="scientific">Pedobacter albus</name>
    <dbReference type="NCBI Taxonomy" id="3113905"/>
    <lineage>
        <taxon>Bacteria</taxon>
        <taxon>Pseudomonadati</taxon>
        <taxon>Bacteroidota</taxon>
        <taxon>Sphingobacteriia</taxon>
        <taxon>Sphingobacteriales</taxon>
        <taxon>Sphingobacteriaceae</taxon>
        <taxon>Pedobacter</taxon>
    </lineage>
</organism>